<organism evidence="1 2">
    <name type="scientific">Phormidesmis priestleyi Ana</name>
    <dbReference type="NCBI Taxonomy" id="1666911"/>
    <lineage>
        <taxon>Bacteria</taxon>
        <taxon>Bacillati</taxon>
        <taxon>Cyanobacteriota</taxon>
        <taxon>Cyanophyceae</taxon>
        <taxon>Leptolyngbyales</taxon>
        <taxon>Leptolyngbyaceae</taxon>
        <taxon>Phormidesmis</taxon>
    </lineage>
</organism>
<protein>
    <submittedName>
        <fullName evidence="1">Nitroreductase family</fullName>
    </submittedName>
</protein>
<proteinExistence type="predicted"/>
<dbReference type="Proteomes" id="UP000050465">
    <property type="component" value="Unassembled WGS sequence"/>
</dbReference>
<sequence length="137" mass="14693">MSHSEQSSADFSALKNALFAVKTLLKVLGQADGAQAEEIAAVFSHTVSFTRVQYLLKKFGKEDFSQLPKVAICSRARLNGVRSSYQAHTDTIYLAEDFLSAATELQLITALLEGLVDAIEAGSMTTATDSTTPNSTT</sequence>
<evidence type="ECO:0000313" key="1">
    <source>
        <dbReference type="EMBL" id="KPQ34529.1"/>
    </source>
</evidence>
<reference evidence="1 2" key="1">
    <citation type="submission" date="2015-09" db="EMBL/GenBank/DDBJ databases">
        <title>Identification and resolution of microdiversity through metagenomic sequencing of parallel consortia.</title>
        <authorList>
            <person name="Nelson W.C."/>
            <person name="Romine M.F."/>
            <person name="Lindemann S.R."/>
        </authorList>
    </citation>
    <scope>NUCLEOTIDE SEQUENCE [LARGE SCALE GENOMIC DNA]</scope>
    <source>
        <strain evidence="1">Ana</strain>
    </source>
</reference>
<comment type="caution">
    <text evidence="1">The sequence shown here is derived from an EMBL/GenBank/DDBJ whole genome shotgun (WGS) entry which is preliminary data.</text>
</comment>
<name>A0A0P7YVQ1_9CYAN</name>
<dbReference type="AlphaFoldDB" id="A0A0P7YVQ1"/>
<dbReference type="EMBL" id="LJZR01000019">
    <property type="protein sequence ID" value="KPQ34529.1"/>
    <property type="molecule type" value="Genomic_DNA"/>
</dbReference>
<evidence type="ECO:0000313" key="2">
    <source>
        <dbReference type="Proteomes" id="UP000050465"/>
    </source>
</evidence>
<accession>A0A0P7YVQ1</accession>
<gene>
    <name evidence="1" type="ORF">HLUCCA11_14615</name>
</gene>